<keyword evidence="2 4" id="KW-0808">Transferase</keyword>
<feature type="binding site" evidence="4">
    <location>
        <begin position="128"/>
        <end position="130"/>
    </location>
    <ligand>
        <name>substrate</name>
    </ligand>
</feature>
<comment type="subunit">
    <text evidence="4">Heterotetramer; composed of 2 small (MOCS2A) and 2 large (MOCS2B) subunits.</text>
</comment>
<dbReference type="Gene3D" id="3.90.1170.40">
    <property type="entry name" value="Molybdopterin biosynthesis MoaE subunit"/>
    <property type="match status" value="1"/>
</dbReference>
<dbReference type="HAMAP" id="MF_03052">
    <property type="entry name" value="MOC2B"/>
    <property type="match status" value="1"/>
</dbReference>
<feature type="binding site" evidence="4">
    <location>
        <begin position="105"/>
        <end position="106"/>
    </location>
    <ligand>
        <name>substrate</name>
    </ligand>
</feature>
<dbReference type="GO" id="GO:1990140">
    <property type="term" value="C:molybdopterin synthase complex"/>
    <property type="evidence" value="ECO:0007669"/>
    <property type="project" value="UniProtKB-UniRule"/>
</dbReference>
<dbReference type="AlphaFoldDB" id="D8RBC2"/>
<name>D8RBC2_SELML</name>
<comment type="subcellular location">
    <subcellularLocation>
        <location evidence="4">Cytoplasm</location>
    </subcellularLocation>
</comment>
<sequence length="155" mass="17149">MGENVHDLVEIVECKLDTAKYMDSVRSPAAGAIASFGGTTRDRFQGKQVLELRYEAYVPMASSQLRKICQAARERWELIGVAVAHRIGVVPVGEESVFVAASSIHRKEALAACQFLIDEIKASVAIWKKEIYADGEAWKENAEFESTRRSCSCGH</sequence>
<dbReference type="InterPro" id="IPR028888">
    <property type="entry name" value="MOCS2B_euk"/>
</dbReference>
<comment type="function">
    <text evidence="4">Catalytic subunit of the molybdopterin synthase complex, a complex that catalyzes the conversion of precursor Z into molybdopterin. Acts by mediating the incorporation of 2 sulfur atoms from thiocarboxylated MOCS2A into precursor Z to generate a dithiolene group.</text>
</comment>
<evidence type="ECO:0000313" key="6">
    <source>
        <dbReference type="Proteomes" id="UP000001514"/>
    </source>
</evidence>
<protein>
    <recommendedName>
        <fullName evidence="4">Molybdopterin synthase catalytic subunit</fullName>
        <ecNumber evidence="4">2.8.1.12</ecNumber>
    </recommendedName>
    <alternativeName>
        <fullName evidence="4">Molybdenum cofactor synthesis protein 2 large subunit</fullName>
    </alternativeName>
    <alternativeName>
        <fullName evidence="4">Molybdenum cofactor synthesis protein 2B</fullName>
        <shortName evidence="4">MOCS2B</shortName>
    </alternativeName>
</protein>
<dbReference type="FunFam" id="3.90.1170.40:FF:000002">
    <property type="entry name" value="Molybdopterin synthase catalytic subunit"/>
    <property type="match status" value="1"/>
</dbReference>
<dbReference type="GO" id="GO:0030366">
    <property type="term" value="F:molybdopterin synthase activity"/>
    <property type="evidence" value="ECO:0007669"/>
    <property type="project" value="UniProtKB-UniRule"/>
</dbReference>
<dbReference type="eggNOG" id="KOG3307">
    <property type="taxonomic scope" value="Eukaryota"/>
</dbReference>
<dbReference type="CDD" id="cd00756">
    <property type="entry name" value="MoaE"/>
    <property type="match status" value="1"/>
</dbReference>
<organism evidence="6">
    <name type="scientific">Selaginella moellendorffii</name>
    <name type="common">Spikemoss</name>
    <dbReference type="NCBI Taxonomy" id="88036"/>
    <lineage>
        <taxon>Eukaryota</taxon>
        <taxon>Viridiplantae</taxon>
        <taxon>Streptophyta</taxon>
        <taxon>Embryophyta</taxon>
        <taxon>Tracheophyta</taxon>
        <taxon>Lycopodiopsida</taxon>
        <taxon>Selaginellales</taxon>
        <taxon>Selaginellaceae</taxon>
        <taxon>Selaginella</taxon>
    </lineage>
</organism>
<dbReference type="KEGG" id="smo:SELMODRAFT_89901"/>
<dbReference type="OrthoDB" id="5531344at2759"/>
<gene>
    <name evidence="5" type="ORF">SELMODRAFT_89901</name>
</gene>
<dbReference type="InterPro" id="IPR003448">
    <property type="entry name" value="Mopterin_biosynth_MoaE"/>
</dbReference>
<dbReference type="GO" id="GO:0005829">
    <property type="term" value="C:cytosol"/>
    <property type="evidence" value="ECO:0000318"/>
    <property type="project" value="GO_Central"/>
</dbReference>
<dbReference type="HOGENOM" id="CLU_089568_3_1_1"/>
<dbReference type="FunCoup" id="D8RBC2">
    <property type="interactions" value="2169"/>
</dbReference>
<dbReference type="OMA" id="GEICLFV"/>
<comment type="catalytic activity">
    <reaction evidence="4">
        <text>2 [molybdopterin-synthase sulfur-carrier protein]-C-terminal-Gly-aminoethanethioate + cyclic pyranopterin phosphate + H2O = molybdopterin + 2 [molybdopterin-synthase sulfur-carrier protein]-C-terminal Gly-Gly + 2 H(+)</text>
        <dbReference type="Rhea" id="RHEA:26333"/>
        <dbReference type="Rhea" id="RHEA-COMP:12202"/>
        <dbReference type="Rhea" id="RHEA-COMP:19907"/>
        <dbReference type="ChEBI" id="CHEBI:15377"/>
        <dbReference type="ChEBI" id="CHEBI:15378"/>
        <dbReference type="ChEBI" id="CHEBI:58698"/>
        <dbReference type="ChEBI" id="CHEBI:59648"/>
        <dbReference type="ChEBI" id="CHEBI:90778"/>
        <dbReference type="ChEBI" id="CHEBI:232372"/>
        <dbReference type="EC" id="2.8.1.12"/>
    </reaction>
</comment>
<dbReference type="STRING" id="88036.D8RBC2"/>
<keyword evidence="1 4" id="KW-0963">Cytoplasm</keyword>
<keyword evidence="3 4" id="KW-0501">Molybdenum cofactor biosynthesis</keyword>
<evidence type="ECO:0000256" key="4">
    <source>
        <dbReference type="HAMAP-Rule" id="MF_03052"/>
    </source>
</evidence>
<dbReference type="Gramene" id="EFJ30472">
    <property type="protein sequence ID" value="EFJ30472"/>
    <property type="gene ID" value="SELMODRAFT_89901"/>
</dbReference>
<reference evidence="5 6" key="1">
    <citation type="journal article" date="2011" name="Science">
        <title>The Selaginella genome identifies genetic changes associated with the evolution of vascular plants.</title>
        <authorList>
            <person name="Banks J.A."/>
            <person name="Nishiyama T."/>
            <person name="Hasebe M."/>
            <person name="Bowman J.L."/>
            <person name="Gribskov M."/>
            <person name="dePamphilis C."/>
            <person name="Albert V.A."/>
            <person name="Aono N."/>
            <person name="Aoyama T."/>
            <person name="Ambrose B.A."/>
            <person name="Ashton N.W."/>
            <person name="Axtell M.J."/>
            <person name="Barker E."/>
            <person name="Barker M.S."/>
            <person name="Bennetzen J.L."/>
            <person name="Bonawitz N.D."/>
            <person name="Chapple C."/>
            <person name="Cheng C."/>
            <person name="Correa L.G."/>
            <person name="Dacre M."/>
            <person name="DeBarry J."/>
            <person name="Dreyer I."/>
            <person name="Elias M."/>
            <person name="Engstrom E.M."/>
            <person name="Estelle M."/>
            <person name="Feng L."/>
            <person name="Finet C."/>
            <person name="Floyd S.K."/>
            <person name="Frommer W.B."/>
            <person name="Fujita T."/>
            <person name="Gramzow L."/>
            <person name="Gutensohn M."/>
            <person name="Harholt J."/>
            <person name="Hattori M."/>
            <person name="Heyl A."/>
            <person name="Hirai T."/>
            <person name="Hiwatashi Y."/>
            <person name="Ishikawa M."/>
            <person name="Iwata M."/>
            <person name="Karol K.G."/>
            <person name="Koehler B."/>
            <person name="Kolukisaoglu U."/>
            <person name="Kubo M."/>
            <person name="Kurata T."/>
            <person name="Lalonde S."/>
            <person name="Li K."/>
            <person name="Li Y."/>
            <person name="Litt A."/>
            <person name="Lyons E."/>
            <person name="Manning G."/>
            <person name="Maruyama T."/>
            <person name="Michael T.P."/>
            <person name="Mikami K."/>
            <person name="Miyazaki S."/>
            <person name="Morinaga S."/>
            <person name="Murata T."/>
            <person name="Mueller-Roeber B."/>
            <person name="Nelson D.R."/>
            <person name="Obara M."/>
            <person name="Oguri Y."/>
            <person name="Olmstead R.G."/>
            <person name="Onodera N."/>
            <person name="Petersen B.L."/>
            <person name="Pils B."/>
            <person name="Prigge M."/>
            <person name="Rensing S.A."/>
            <person name="Riano-Pachon D.M."/>
            <person name="Roberts A.W."/>
            <person name="Sato Y."/>
            <person name="Scheller H.V."/>
            <person name="Schulz B."/>
            <person name="Schulz C."/>
            <person name="Shakirov E.V."/>
            <person name="Shibagaki N."/>
            <person name="Shinohara N."/>
            <person name="Shippen D.E."/>
            <person name="Soerensen I."/>
            <person name="Sotooka R."/>
            <person name="Sugimoto N."/>
            <person name="Sugita M."/>
            <person name="Sumikawa N."/>
            <person name="Tanurdzic M."/>
            <person name="Theissen G."/>
            <person name="Ulvskov P."/>
            <person name="Wakazuki S."/>
            <person name="Weng J.K."/>
            <person name="Willats W.W."/>
            <person name="Wipf D."/>
            <person name="Wolf P.G."/>
            <person name="Yang L."/>
            <person name="Zimmer A.D."/>
            <person name="Zhu Q."/>
            <person name="Mitros T."/>
            <person name="Hellsten U."/>
            <person name="Loque D."/>
            <person name="Otillar R."/>
            <person name="Salamov A."/>
            <person name="Schmutz J."/>
            <person name="Shapiro H."/>
            <person name="Lindquist E."/>
            <person name="Lucas S."/>
            <person name="Rokhsar D."/>
            <person name="Grigoriev I.V."/>
        </authorList>
    </citation>
    <scope>NUCLEOTIDE SEQUENCE [LARGE SCALE GENOMIC DNA]</scope>
</reference>
<dbReference type="GO" id="GO:0006777">
    <property type="term" value="P:Mo-molybdopterin cofactor biosynthetic process"/>
    <property type="evidence" value="ECO:0007669"/>
    <property type="project" value="UniProtKB-UniRule"/>
</dbReference>
<evidence type="ECO:0000313" key="5">
    <source>
        <dbReference type="EMBL" id="EFJ30472.1"/>
    </source>
</evidence>
<dbReference type="InParanoid" id="D8RBC2"/>
<accession>D8RBC2</accession>
<dbReference type="SUPFAM" id="SSF54690">
    <property type="entry name" value="Molybdopterin synthase subunit MoaE"/>
    <property type="match status" value="1"/>
</dbReference>
<evidence type="ECO:0000256" key="3">
    <source>
        <dbReference type="ARBA" id="ARBA00023150"/>
    </source>
</evidence>
<dbReference type="EC" id="2.8.1.12" evidence="4"/>
<dbReference type="InterPro" id="IPR036563">
    <property type="entry name" value="MoaE_sf"/>
</dbReference>
<evidence type="ECO:0000256" key="2">
    <source>
        <dbReference type="ARBA" id="ARBA00022679"/>
    </source>
</evidence>
<keyword evidence="6" id="KW-1185">Reference proteome</keyword>
<comment type="similarity">
    <text evidence="4">Belongs to the MoaE family. MOCS2B subfamily.</text>
</comment>
<comment type="pathway">
    <text evidence="4">Cofactor biosynthesis; molybdopterin biosynthesis.</text>
</comment>
<dbReference type="Pfam" id="PF02391">
    <property type="entry name" value="MoaE"/>
    <property type="match status" value="1"/>
</dbReference>
<evidence type="ECO:0000256" key="1">
    <source>
        <dbReference type="ARBA" id="ARBA00022490"/>
    </source>
</evidence>
<feature type="binding site" evidence="4">
    <location>
        <position position="121"/>
    </location>
    <ligand>
        <name>substrate</name>
    </ligand>
</feature>
<dbReference type="EMBL" id="GL377575">
    <property type="protein sequence ID" value="EFJ30472.1"/>
    <property type="molecule type" value="Genomic_DNA"/>
</dbReference>
<dbReference type="UniPathway" id="UPA00344"/>
<dbReference type="PANTHER" id="PTHR23404">
    <property type="entry name" value="MOLYBDOPTERIN SYNTHASE RELATED"/>
    <property type="match status" value="1"/>
</dbReference>
<dbReference type="Proteomes" id="UP000001514">
    <property type="component" value="Unassembled WGS sequence"/>
</dbReference>
<proteinExistence type="inferred from homology"/>